<dbReference type="RefSeq" id="XP_042920300.1">
    <property type="nucleotide sequence ID" value="XM_043066903.1"/>
</dbReference>
<reference evidence="2 3" key="1">
    <citation type="journal article" date="2007" name="Science">
        <title>The Chlamydomonas genome reveals the evolution of key animal and plant functions.</title>
        <authorList>
            <person name="Merchant S.S."/>
            <person name="Prochnik S.E."/>
            <person name="Vallon O."/>
            <person name="Harris E.H."/>
            <person name="Karpowicz S.J."/>
            <person name="Witman G.B."/>
            <person name="Terry A."/>
            <person name="Salamov A."/>
            <person name="Fritz-Laylin L.K."/>
            <person name="Marechal-Drouard L."/>
            <person name="Marshall W.F."/>
            <person name="Qu L.H."/>
            <person name="Nelson D.R."/>
            <person name="Sanderfoot A.A."/>
            <person name="Spalding M.H."/>
            <person name="Kapitonov V.V."/>
            <person name="Ren Q."/>
            <person name="Ferris P."/>
            <person name="Lindquist E."/>
            <person name="Shapiro H."/>
            <person name="Lucas S.M."/>
            <person name="Grimwood J."/>
            <person name="Schmutz J."/>
            <person name="Cardol P."/>
            <person name="Cerutti H."/>
            <person name="Chanfreau G."/>
            <person name="Chen C.L."/>
            <person name="Cognat V."/>
            <person name="Croft M.T."/>
            <person name="Dent R."/>
            <person name="Dutcher S."/>
            <person name="Fernandez E."/>
            <person name="Fukuzawa H."/>
            <person name="Gonzalez-Ballester D."/>
            <person name="Gonzalez-Halphen D."/>
            <person name="Hallmann A."/>
            <person name="Hanikenne M."/>
            <person name="Hippler M."/>
            <person name="Inwood W."/>
            <person name="Jabbari K."/>
            <person name="Kalanon M."/>
            <person name="Kuras R."/>
            <person name="Lefebvre P.A."/>
            <person name="Lemaire S.D."/>
            <person name="Lobanov A.V."/>
            <person name="Lohr M."/>
            <person name="Manuell A."/>
            <person name="Meier I."/>
            <person name="Mets L."/>
            <person name="Mittag M."/>
            <person name="Mittelmeier T."/>
            <person name="Moroney J.V."/>
            <person name="Moseley J."/>
            <person name="Napoli C."/>
            <person name="Nedelcu A.M."/>
            <person name="Niyogi K."/>
            <person name="Novoselov S.V."/>
            <person name="Paulsen I.T."/>
            <person name="Pazour G."/>
            <person name="Purton S."/>
            <person name="Ral J.P."/>
            <person name="Riano-Pachon D.M."/>
            <person name="Riekhof W."/>
            <person name="Rymarquis L."/>
            <person name="Schroda M."/>
            <person name="Stern D."/>
            <person name="Umen J."/>
            <person name="Willows R."/>
            <person name="Wilson N."/>
            <person name="Zimmer S.L."/>
            <person name="Allmer J."/>
            <person name="Balk J."/>
            <person name="Bisova K."/>
            <person name="Chen C.J."/>
            <person name="Elias M."/>
            <person name="Gendler K."/>
            <person name="Hauser C."/>
            <person name="Lamb M.R."/>
            <person name="Ledford H."/>
            <person name="Long J.C."/>
            <person name="Minagawa J."/>
            <person name="Page M.D."/>
            <person name="Pan J."/>
            <person name="Pootakham W."/>
            <person name="Roje S."/>
            <person name="Rose A."/>
            <person name="Stahlberg E."/>
            <person name="Terauchi A.M."/>
            <person name="Yang P."/>
            <person name="Ball S."/>
            <person name="Bowler C."/>
            <person name="Dieckmann C.L."/>
            <person name="Gladyshev V.N."/>
            <person name="Green P."/>
            <person name="Jorgensen R."/>
            <person name="Mayfield S."/>
            <person name="Mueller-Roeber B."/>
            <person name="Rajamani S."/>
            <person name="Sayre R.T."/>
            <person name="Brokstein P."/>
            <person name="Dubchak I."/>
            <person name="Goodstein D."/>
            <person name="Hornick L."/>
            <person name="Huang Y.W."/>
            <person name="Jhaveri J."/>
            <person name="Luo Y."/>
            <person name="Martinez D."/>
            <person name="Ngau W.C."/>
            <person name="Otillar B."/>
            <person name="Poliakov A."/>
            <person name="Porter A."/>
            <person name="Szajkowski L."/>
            <person name="Werner G."/>
            <person name="Zhou K."/>
            <person name="Grigoriev I.V."/>
            <person name="Rokhsar D.S."/>
            <person name="Grossman A.R."/>
        </authorList>
    </citation>
    <scope>NUCLEOTIDE SEQUENCE [LARGE SCALE GENOMIC DNA]</scope>
    <source>
        <strain evidence="3">CC-503</strain>
    </source>
</reference>
<dbReference type="GeneID" id="5720414"/>
<feature type="compositionally biased region" description="Low complexity" evidence="1">
    <location>
        <begin position="8"/>
        <end position="21"/>
    </location>
</feature>
<evidence type="ECO:0000256" key="1">
    <source>
        <dbReference type="SAM" id="MobiDB-lite"/>
    </source>
</evidence>
<keyword evidence="3" id="KW-1185">Reference proteome</keyword>
<name>A0A2K3DAX1_CHLRE</name>
<evidence type="ECO:0000313" key="2">
    <source>
        <dbReference type="EMBL" id="PNW77686.1"/>
    </source>
</evidence>
<feature type="region of interest" description="Disordered" evidence="1">
    <location>
        <begin position="1"/>
        <end position="21"/>
    </location>
</feature>
<dbReference type="Proteomes" id="UP000006906">
    <property type="component" value="Chromosome 10"/>
</dbReference>
<dbReference type="AlphaFoldDB" id="A0A2K3DAX1"/>
<dbReference type="Gramene" id="PNW77686">
    <property type="protein sequence ID" value="PNW77686"/>
    <property type="gene ID" value="CHLRE_10g447250v5"/>
</dbReference>
<dbReference type="EMBL" id="CM008971">
    <property type="protein sequence ID" value="PNW77686.1"/>
    <property type="molecule type" value="Genomic_DNA"/>
</dbReference>
<organism evidence="2 3">
    <name type="scientific">Chlamydomonas reinhardtii</name>
    <name type="common">Chlamydomonas smithii</name>
    <dbReference type="NCBI Taxonomy" id="3055"/>
    <lineage>
        <taxon>Eukaryota</taxon>
        <taxon>Viridiplantae</taxon>
        <taxon>Chlorophyta</taxon>
        <taxon>core chlorophytes</taxon>
        <taxon>Chlorophyceae</taxon>
        <taxon>CS clade</taxon>
        <taxon>Chlamydomonadales</taxon>
        <taxon>Chlamydomonadaceae</taxon>
        <taxon>Chlamydomonas</taxon>
    </lineage>
</organism>
<protein>
    <submittedName>
        <fullName evidence="2">Uncharacterized protein</fullName>
    </submittedName>
</protein>
<accession>A0A2K3DAX1</accession>
<gene>
    <name evidence="2" type="ORF">CHLRE_10g447250v5</name>
</gene>
<evidence type="ECO:0000313" key="3">
    <source>
        <dbReference type="Proteomes" id="UP000006906"/>
    </source>
</evidence>
<sequence length="310" mass="32859">MAGEGLTAAAQPGCAAGSAPGGRLERWWTAGVLEDDGRRGRGSQPLLNPAVQLALHLADGWSAGGLLECWRMMDGSAPGGRLERWWTAGVLEDDGRRGRGSQPLLNPAVQLALHLADGWSAGGLLECWRMMDGGGGAHSRCSTRLCSWLCTWRTAGALVDCSAPGGQLERWWTAGVLEDDGRRGRGSQPLLNPAVQLALHLADGWSAGGLLECWRMMDGSAPGGQLERWWTAGVLEDDGRRGRGSQPLLNPAVQLALHLADGWSAGGLLECWRMMDGGGGAHSRCSTRLCSWLCTWRTAGALVDCWSAGG</sequence>
<dbReference type="ExpressionAtlas" id="A0A2K3DAX1">
    <property type="expression patterns" value="baseline and differential"/>
</dbReference>
<dbReference type="InParanoid" id="A0A2K3DAX1"/>
<proteinExistence type="predicted"/>